<feature type="transmembrane region" description="Helical" evidence="5">
    <location>
        <begin position="1131"/>
        <end position="1149"/>
    </location>
</feature>
<dbReference type="GO" id="GO:0016829">
    <property type="term" value="F:lyase activity"/>
    <property type="evidence" value="ECO:0007669"/>
    <property type="project" value="UniProtKB-KW"/>
</dbReference>
<dbReference type="Pfam" id="PF25850">
    <property type="entry name" value="PelX_Ig"/>
    <property type="match status" value="1"/>
</dbReference>
<keyword evidence="5" id="KW-1133">Transmembrane helix</keyword>
<dbReference type="InterPro" id="IPR058953">
    <property type="entry name" value="PelX-like_N"/>
</dbReference>
<keyword evidence="5" id="KW-0472">Membrane</keyword>
<evidence type="ECO:0000256" key="2">
    <source>
        <dbReference type="ARBA" id="ARBA00022801"/>
    </source>
</evidence>
<dbReference type="EMBL" id="JACSRA010000010">
    <property type="protein sequence ID" value="MBD7911337.1"/>
    <property type="molecule type" value="Genomic_DNA"/>
</dbReference>
<feature type="chain" id="PRO_5046422908" evidence="6">
    <location>
        <begin position="27"/>
        <end position="1154"/>
    </location>
</feature>
<protein>
    <submittedName>
        <fullName evidence="11">Exopolygalacturonate lyase</fullName>
    </submittedName>
</protein>
<dbReference type="InterPro" id="IPR012334">
    <property type="entry name" value="Pectin_lyas_fold"/>
</dbReference>
<evidence type="ECO:0000313" key="11">
    <source>
        <dbReference type="EMBL" id="MBD7911337.1"/>
    </source>
</evidence>
<keyword evidence="6" id="KW-0732">Signal</keyword>
<reference evidence="11 12" key="1">
    <citation type="submission" date="2020-08" db="EMBL/GenBank/DDBJ databases">
        <title>A Genomic Blueprint of the Chicken Gut Microbiome.</title>
        <authorList>
            <person name="Gilroy R."/>
            <person name="Ravi A."/>
            <person name="Getino M."/>
            <person name="Pursley I."/>
            <person name="Horton D.L."/>
            <person name="Alikhan N.-F."/>
            <person name="Baker D."/>
            <person name="Gharbi K."/>
            <person name="Hall N."/>
            <person name="Watson M."/>
            <person name="Adriaenssens E.M."/>
            <person name="Foster-Nyarko E."/>
            <person name="Jarju S."/>
            <person name="Secka A."/>
            <person name="Antonio M."/>
            <person name="Oren A."/>
            <person name="Chaudhuri R."/>
            <person name="La Ragione R.M."/>
            <person name="Hildebrand F."/>
            <person name="Pallen M.J."/>
        </authorList>
    </citation>
    <scope>NUCLEOTIDE SEQUENCE [LARGE SCALE GENOMIC DNA]</scope>
    <source>
        <strain evidence="11 12">Sa3CVN1</strain>
    </source>
</reference>
<dbReference type="Gene3D" id="2.160.20.10">
    <property type="entry name" value="Single-stranded right-handed beta-helix, Pectin lyase-like"/>
    <property type="match status" value="2"/>
</dbReference>
<comment type="similarity">
    <text evidence="1">Belongs to the pectinesterase family.</text>
</comment>
<proteinExistence type="inferred from homology"/>
<dbReference type="PROSITE" id="PS00503">
    <property type="entry name" value="PECTINESTERASE_2"/>
    <property type="match status" value="1"/>
</dbReference>
<dbReference type="InterPro" id="IPR018040">
    <property type="entry name" value="Pectinesterase_Tyr_AS"/>
</dbReference>
<feature type="domain" description="Pectinesterase catalytic" evidence="7">
    <location>
        <begin position="66"/>
        <end position="362"/>
    </location>
</feature>
<dbReference type="PANTHER" id="PTHR31321">
    <property type="entry name" value="ACYL-COA THIOESTER HYDROLASE YBHC-RELATED"/>
    <property type="match status" value="1"/>
</dbReference>
<name>A0ABR8PT40_9CLOT</name>
<sequence length="1154" mass="124986">MRKKFLSILICATIIVSQGLVSPTTAKGEVINNAVSENVIKSKKINVIVDGKYTGVNGQEVNKIKMFSTVQAAINSVPEDNTSEVIIYIKNGTYKEKINVTQPNVILKGESKDKTILTYDAAAGTTKLTEHGGDGITTYGTTGSASVTVGPLATGFSAVNLTIENSFDEIAHADMEKKQAVALKNEADQSVIVNCNLIGNQDTLYANKNKQYFYNCFIQGDVDFIFGAATAVFENCEINSVEREGVTPKGYVAAPSTLVDTSYGFLFLNSKLTSNIDDAGSVYLGRPWHPSSVKTQVKSSVVYKNCEMGKHISEEGWSQMNGQLPKDNFMCEYGSTGEGAKSNAIRKVLSDVEASEFTKEKVFAGWDVNSRVNELNSINSNFSTNATNQSEQVKWNFTRFGATTSEENNTVQVDDKNKTVTLTSGRKDGTHPGGKIAGSNDGISYYYTEVDASKNFEISADVKVNFFEKIKPDNQCGFGIMARDILGVENDASVSPSNMALVGGYQAKMMSVFRNGVTKDLSGKITMENPHVFSGRPANDGTSTYKLKLKKTNTGYIASIDDGEEITYYRPKQLEVIDNKIYVGFFTARIASITVSNINFTTSDVATDPKGLPEPEQVVVPAVNVLSSKDTGSSKYKLSLNNTVEGNISVKQDGNLIYDSKVQKNEELNIDTKLNLRTNQFEITYIPAKTSINADVTPRTITHNVLYKSYGVENGDVYVSQEGTANGSGSIDNPIDISTALKYTNDGQTIKVKGGTYSLKSPLKINKDNSGTAEKMKTLTTYDGKRATFDFNKTCDGLTIGGSYWHVYGIDLCNTADKQHGITVSGNNNIVEDVKTYKNGDTGLQISGSLDDSKNKWPKNNLILNCESYDNMDGAMNNADGFAAKISVGSGNVFRGCISHNNCDDGWDLFSKLEVGSIDPVLIENCVAYQNGKLTDGTLTKGDGNGFKLGGEGIPVKHALKNSISFGNCAAGITGNSNPAIIVENCISVDNDVNYSLDYYTGAILNYQLKNNISYRTIAGKADSVPDMVRGENNYFYNGTDTENIDGKRIEASAFKSTEMPKTIGRDSNNNIDLGSYMVLVDNIFGDNTDPKKENTKGDRKSIIQKTAGEVISTETNNGLEKVSSAKTGDVGALGVFGLGFASLIGTIISRKRR</sequence>
<keyword evidence="12" id="KW-1185">Reference proteome</keyword>
<dbReference type="Pfam" id="PF22842">
    <property type="entry name" value="Pel9A-like_beta_helix"/>
    <property type="match status" value="1"/>
</dbReference>
<dbReference type="InterPro" id="IPR053868">
    <property type="entry name" value="Pel9A-like_beta_helix"/>
</dbReference>
<dbReference type="InterPro" id="IPR033131">
    <property type="entry name" value="Pectinesterase_Asp_AS"/>
</dbReference>
<evidence type="ECO:0000259" key="9">
    <source>
        <dbReference type="Pfam" id="PF25849"/>
    </source>
</evidence>
<evidence type="ECO:0000313" key="12">
    <source>
        <dbReference type="Proteomes" id="UP000627781"/>
    </source>
</evidence>
<keyword evidence="5" id="KW-0812">Transmembrane</keyword>
<dbReference type="Pfam" id="PF01095">
    <property type="entry name" value="Pectinesterase"/>
    <property type="match status" value="1"/>
</dbReference>
<dbReference type="Proteomes" id="UP000627781">
    <property type="component" value="Unassembled WGS sequence"/>
</dbReference>
<dbReference type="Pfam" id="PF25849">
    <property type="entry name" value="PelX_N"/>
    <property type="match status" value="1"/>
</dbReference>
<feature type="active site" evidence="4">
    <location>
        <position position="223"/>
    </location>
</feature>
<dbReference type="InterPro" id="IPR000070">
    <property type="entry name" value="Pectinesterase_cat"/>
</dbReference>
<evidence type="ECO:0000259" key="8">
    <source>
        <dbReference type="Pfam" id="PF22842"/>
    </source>
</evidence>
<evidence type="ECO:0000259" key="10">
    <source>
        <dbReference type="Pfam" id="PF25850"/>
    </source>
</evidence>
<keyword evidence="2" id="KW-0378">Hydrolase</keyword>
<dbReference type="PROSITE" id="PS00800">
    <property type="entry name" value="PECTINESTERASE_1"/>
    <property type="match status" value="1"/>
</dbReference>
<evidence type="ECO:0000256" key="5">
    <source>
        <dbReference type="SAM" id="Phobius"/>
    </source>
</evidence>
<evidence type="ECO:0000259" key="7">
    <source>
        <dbReference type="Pfam" id="PF01095"/>
    </source>
</evidence>
<feature type="domain" description="Pectate disaccharide-lyase-like N-terminal" evidence="9">
    <location>
        <begin position="395"/>
        <end position="604"/>
    </location>
</feature>
<dbReference type="PANTHER" id="PTHR31321:SF57">
    <property type="entry name" value="PECTINESTERASE 53-RELATED"/>
    <property type="match status" value="1"/>
</dbReference>
<dbReference type="SUPFAM" id="SSF51126">
    <property type="entry name" value="Pectin lyase-like"/>
    <property type="match status" value="2"/>
</dbReference>
<evidence type="ECO:0000256" key="3">
    <source>
        <dbReference type="ARBA" id="ARBA00023085"/>
    </source>
</evidence>
<comment type="caution">
    <text evidence="11">The sequence shown here is derived from an EMBL/GenBank/DDBJ whole genome shotgun (WGS) entry which is preliminary data.</text>
</comment>
<gene>
    <name evidence="11" type="ORF">H9661_08215</name>
</gene>
<dbReference type="InterPro" id="IPR011050">
    <property type="entry name" value="Pectin_lyase_fold/virulence"/>
</dbReference>
<keyword evidence="11" id="KW-0456">Lyase</keyword>
<dbReference type="RefSeq" id="WP_191768181.1">
    <property type="nucleotide sequence ID" value="NZ_JACSRA010000010.1"/>
</dbReference>
<dbReference type="InterPro" id="IPR006626">
    <property type="entry name" value="PbH1"/>
</dbReference>
<evidence type="ECO:0000256" key="1">
    <source>
        <dbReference type="ARBA" id="ARBA00008891"/>
    </source>
</evidence>
<keyword evidence="3" id="KW-0063">Aspartyl esterase</keyword>
<evidence type="ECO:0000256" key="4">
    <source>
        <dbReference type="PROSITE-ProRule" id="PRU10040"/>
    </source>
</evidence>
<dbReference type="InterPro" id="IPR058863">
    <property type="entry name" value="PelX-like_Ig"/>
</dbReference>
<feature type="domain" description="Pectate disaccharide-lyase-like central Ig-like" evidence="10">
    <location>
        <begin position="624"/>
        <end position="694"/>
    </location>
</feature>
<feature type="signal peptide" evidence="6">
    <location>
        <begin position="1"/>
        <end position="26"/>
    </location>
</feature>
<feature type="domain" description="Pel9A-like right handed beta-helix region" evidence="8">
    <location>
        <begin position="820"/>
        <end position="997"/>
    </location>
</feature>
<accession>A0ABR8PT40</accession>
<evidence type="ECO:0000256" key="6">
    <source>
        <dbReference type="SAM" id="SignalP"/>
    </source>
</evidence>
<dbReference type="SMART" id="SM00710">
    <property type="entry name" value="PbH1"/>
    <property type="match status" value="6"/>
</dbReference>
<organism evidence="11 12">
    <name type="scientific">Clostridium cibarium</name>
    <dbReference type="NCBI Taxonomy" id="2762247"/>
    <lineage>
        <taxon>Bacteria</taxon>
        <taxon>Bacillati</taxon>
        <taxon>Bacillota</taxon>
        <taxon>Clostridia</taxon>
        <taxon>Eubacteriales</taxon>
        <taxon>Clostridiaceae</taxon>
        <taxon>Clostridium</taxon>
    </lineage>
</organism>